<sequence>MTTNYVRRYAEDINVKNDICDFSGLLPDINGISAISWELPNCSRREFGAFLLKEMYSTVTDGELNCYHVMVQLVPEQPDTAIVNYKKTWGLIENSGIKVNNFQDKRSFIDKGRRGLILTGTCRIVSPSSSELQRLINTEEKLFFSNIPPDMNDADTLQTERLTKWIEDILCNNGVVFFLLGRFDETDSEIVAIGKSIALEKLI</sequence>
<comment type="caution">
    <text evidence="1">The sequence shown here is derived from an EMBL/GenBank/DDBJ whole genome shotgun (WGS) entry which is preliminary data.</text>
</comment>
<dbReference type="Proteomes" id="UP000028630">
    <property type="component" value="Unassembled WGS sequence"/>
</dbReference>
<protein>
    <submittedName>
        <fullName evidence="1">Uncharacterized protein</fullName>
    </submittedName>
</protein>
<dbReference type="OrthoDB" id="6902231at2"/>
<proteinExistence type="predicted"/>
<evidence type="ECO:0000313" key="1">
    <source>
        <dbReference type="EMBL" id="KFC07164.1"/>
    </source>
</evidence>
<name>A0A085AAB9_9ENTR</name>
<gene>
    <name evidence="1" type="ORF">GTGU_02086</name>
</gene>
<evidence type="ECO:0000313" key="2">
    <source>
        <dbReference type="Proteomes" id="UP000028630"/>
    </source>
</evidence>
<organism evidence="1 2">
    <name type="scientific">Trabulsiella guamensis ATCC 49490</name>
    <dbReference type="NCBI Taxonomy" id="1005994"/>
    <lineage>
        <taxon>Bacteria</taxon>
        <taxon>Pseudomonadati</taxon>
        <taxon>Pseudomonadota</taxon>
        <taxon>Gammaproteobacteria</taxon>
        <taxon>Enterobacterales</taxon>
        <taxon>Enterobacteriaceae</taxon>
        <taxon>Trabulsiella</taxon>
    </lineage>
</organism>
<accession>A0A085AAB9</accession>
<dbReference type="EMBL" id="JMTB01000067">
    <property type="protein sequence ID" value="KFC07164.1"/>
    <property type="molecule type" value="Genomic_DNA"/>
</dbReference>
<dbReference type="AlphaFoldDB" id="A0A085AAB9"/>
<dbReference type="eggNOG" id="ENOG5031WWQ">
    <property type="taxonomic scope" value="Bacteria"/>
</dbReference>
<reference evidence="2" key="1">
    <citation type="submission" date="2014-05" db="EMBL/GenBank/DDBJ databases">
        <title>ATOL: Assembling a taxonomically balanced genome-scale reconstruction of the evolutionary history of the Enterobacteriaceae.</title>
        <authorList>
            <person name="Plunkett G. III"/>
            <person name="Neeno-Eckwall E.C."/>
            <person name="Glasner J.D."/>
            <person name="Perna N.T."/>
        </authorList>
    </citation>
    <scope>NUCLEOTIDE SEQUENCE [LARGE SCALE GENOMIC DNA]</scope>
    <source>
        <strain evidence="2">ATCC 49490</strain>
    </source>
</reference>
<keyword evidence="2" id="KW-1185">Reference proteome</keyword>
<dbReference type="RefSeq" id="WP_072011953.1">
    <property type="nucleotide sequence ID" value="NZ_JMTB01000067.1"/>
</dbReference>